<feature type="topological domain" description="Periplasmic" evidence="10">
    <location>
        <begin position="26"/>
        <end position="178"/>
    </location>
</feature>
<dbReference type="NCBIfam" id="NF003465">
    <property type="entry name" value="PRK05089.1"/>
    <property type="match status" value="1"/>
</dbReference>
<feature type="topological domain" description="Cytoplasmic" evidence="10">
    <location>
        <begin position="1"/>
        <end position="6"/>
    </location>
</feature>
<keyword evidence="6 10" id="KW-0735">Signal-anchor</keyword>
<dbReference type="Gene3D" id="2.60.370.10">
    <property type="entry name" value="Ctag/Cox11"/>
    <property type="match status" value="1"/>
</dbReference>
<sequence>MQKKTLTPILLAGIFFLMLGLSFAAVPLYDIFCRVTGFGGTTQISKEAPKIVLDQKVSVRFDTNVNKLPWNFKVKKNVMDVKIGQVNRIEFEVENYGNETTYGVAAFNVSPSSFGKYYSKLGCFCFEKQALKAGEKATYIMTFYLDPEMVNDPNTRNIKDVTMSYTFFSSDYYNQSKL</sequence>
<keyword evidence="9 10" id="KW-0472">Membrane</keyword>
<evidence type="ECO:0000256" key="3">
    <source>
        <dbReference type="ARBA" id="ARBA00009620"/>
    </source>
</evidence>
<comment type="similarity">
    <text evidence="3 10">Belongs to the COX11/CtaG family.</text>
</comment>
<dbReference type="PANTHER" id="PTHR21320:SF3">
    <property type="entry name" value="CYTOCHROME C OXIDASE ASSEMBLY PROTEIN COX11, MITOCHONDRIAL-RELATED"/>
    <property type="match status" value="1"/>
</dbReference>
<evidence type="ECO:0000256" key="4">
    <source>
        <dbReference type="ARBA" id="ARBA00015384"/>
    </source>
</evidence>
<evidence type="ECO:0000256" key="6">
    <source>
        <dbReference type="ARBA" id="ARBA00022968"/>
    </source>
</evidence>
<keyword evidence="5 10" id="KW-0812">Transmembrane</keyword>
<comment type="function">
    <text evidence="1 10">Exerts its effect at some terminal stage of cytochrome c oxidase synthesis, probably by being involved in the insertion of the copper B into subunit I.</text>
</comment>
<dbReference type="EMBL" id="LANA01000001">
    <property type="protein sequence ID" value="NMN67511.1"/>
    <property type="molecule type" value="Genomic_DNA"/>
</dbReference>
<evidence type="ECO:0000256" key="8">
    <source>
        <dbReference type="ARBA" id="ARBA00023008"/>
    </source>
</evidence>
<dbReference type="PANTHER" id="PTHR21320">
    <property type="entry name" value="CYTOCHROME C OXIDASE ASSEMBLY PROTEIN COX11-RELATED"/>
    <property type="match status" value="1"/>
</dbReference>
<dbReference type="PIRSF" id="PIRSF005413">
    <property type="entry name" value="COX11"/>
    <property type="match status" value="1"/>
</dbReference>
<dbReference type="HAMAP" id="MF_00155">
    <property type="entry name" value="CtaG"/>
    <property type="match status" value="1"/>
</dbReference>
<organism evidence="11 12">
    <name type="scientific">Pelagibacter ubique</name>
    <dbReference type="NCBI Taxonomy" id="198252"/>
    <lineage>
        <taxon>Bacteria</taxon>
        <taxon>Pseudomonadati</taxon>
        <taxon>Pseudomonadota</taxon>
        <taxon>Alphaproteobacteria</taxon>
        <taxon>Candidatus Pelagibacterales</taxon>
        <taxon>Candidatus Pelagibacteraceae</taxon>
        <taxon>Candidatus Pelagibacter</taxon>
    </lineage>
</organism>
<dbReference type="Pfam" id="PF04442">
    <property type="entry name" value="CtaG_Cox11"/>
    <property type="match status" value="1"/>
</dbReference>
<accession>A0ABX1T096</accession>
<evidence type="ECO:0000256" key="10">
    <source>
        <dbReference type="HAMAP-Rule" id="MF_00155"/>
    </source>
</evidence>
<keyword evidence="10" id="KW-1003">Cell membrane</keyword>
<comment type="subcellular location">
    <subcellularLocation>
        <location evidence="2 10">Cell inner membrane</location>
        <topology evidence="2 10">Single-pass type II membrane protein</topology>
        <orientation evidence="2 10">Periplasmic side</orientation>
    </subcellularLocation>
</comment>
<evidence type="ECO:0000313" key="12">
    <source>
        <dbReference type="Proteomes" id="UP001166004"/>
    </source>
</evidence>
<evidence type="ECO:0000256" key="1">
    <source>
        <dbReference type="ARBA" id="ARBA00004007"/>
    </source>
</evidence>
<evidence type="ECO:0000313" key="11">
    <source>
        <dbReference type="EMBL" id="NMN67511.1"/>
    </source>
</evidence>
<evidence type="ECO:0000256" key="9">
    <source>
        <dbReference type="ARBA" id="ARBA00023136"/>
    </source>
</evidence>
<dbReference type="InterPro" id="IPR007533">
    <property type="entry name" value="Cyt_c_oxidase_assmbl_CtaG"/>
</dbReference>
<keyword evidence="7 10" id="KW-1133">Transmembrane helix</keyword>
<keyword evidence="10" id="KW-0997">Cell inner membrane</keyword>
<dbReference type="InterPro" id="IPR023471">
    <property type="entry name" value="CtaG/Cox11_dom_sf"/>
</dbReference>
<evidence type="ECO:0000256" key="2">
    <source>
        <dbReference type="ARBA" id="ARBA00004382"/>
    </source>
</evidence>
<dbReference type="RefSeq" id="WP_169036004.1">
    <property type="nucleotide sequence ID" value="NZ_LANA01000001.1"/>
</dbReference>
<protein>
    <recommendedName>
        <fullName evidence="4 10">Cytochrome c oxidase assembly protein CtaG</fullName>
    </recommendedName>
</protein>
<dbReference type="Proteomes" id="UP001166004">
    <property type="component" value="Unassembled WGS sequence"/>
</dbReference>
<comment type="caution">
    <text evidence="11">The sequence shown here is derived from an EMBL/GenBank/DDBJ whole genome shotgun (WGS) entry which is preliminary data.</text>
</comment>
<proteinExistence type="inferred from homology"/>
<evidence type="ECO:0000256" key="7">
    <source>
        <dbReference type="ARBA" id="ARBA00022989"/>
    </source>
</evidence>
<dbReference type="SUPFAM" id="SSF110111">
    <property type="entry name" value="Ctag/Cox11"/>
    <property type="match status" value="1"/>
</dbReference>
<name>A0ABX1T096_PELUQ</name>
<reference evidence="11 12" key="1">
    <citation type="submission" date="2019-07" db="EMBL/GenBank/DDBJ databases">
        <title>SAR11 Genome Evolution.</title>
        <authorList>
            <person name="Giovannoni S."/>
        </authorList>
    </citation>
    <scope>NUCLEOTIDE SEQUENCE [LARGE SCALE GENOMIC DNA]</scope>
    <source>
        <strain evidence="11 12">HTCC9565</strain>
    </source>
</reference>
<gene>
    <name evidence="10" type="primary">ctaG</name>
    <name evidence="11" type="ORF">VP91_00006540</name>
</gene>
<evidence type="ECO:0000256" key="5">
    <source>
        <dbReference type="ARBA" id="ARBA00022692"/>
    </source>
</evidence>
<keyword evidence="8 10" id="KW-0186">Copper</keyword>
<keyword evidence="12" id="KW-1185">Reference proteome</keyword>